<feature type="domain" description="N-acetyltransferase" evidence="6">
    <location>
        <begin position="2"/>
        <end position="176"/>
    </location>
</feature>
<dbReference type="PANTHER" id="PTHR10625:SF17">
    <property type="entry name" value="HISTONE DEACETYLASE 8"/>
    <property type="match status" value="1"/>
</dbReference>
<dbReference type="Proteomes" id="UP000051326">
    <property type="component" value="Unassembled WGS sequence"/>
</dbReference>
<dbReference type="InterPro" id="IPR023696">
    <property type="entry name" value="Ureohydrolase_dom_sf"/>
</dbReference>
<dbReference type="InterPro" id="IPR000182">
    <property type="entry name" value="GNAT_dom"/>
</dbReference>
<comment type="cofactor">
    <cofactor evidence="1">
        <name>Zn(2+)</name>
        <dbReference type="ChEBI" id="CHEBI:29105"/>
    </cofactor>
</comment>
<dbReference type="STRING" id="1396826.PHA8399_04359"/>
<dbReference type="Pfam" id="PF00850">
    <property type="entry name" value="Hist_deacetyl"/>
    <property type="match status" value="1"/>
</dbReference>
<dbReference type="PROSITE" id="PS51186">
    <property type="entry name" value="GNAT"/>
    <property type="match status" value="2"/>
</dbReference>
<dbReference type="AlphaFoldDB" id="A0A0P1HQ57"/>
<dbReference type="InterPro" id="IPR016181">
    <property type="entry name" value="Acyl_CoA_acyltransferase"/>
</dbReference>
<dbReference type="GO" id="GO:0040029">
    <property type="term" value="P:epigenetic regulation of gene expression"/>
    <property type="evidence" value="ECO:0007669"/>
    <property type="project" value="TreeGrafter"/>
</dbReference>
<dbReference type="GO" id="GO:0004407">
    <property type="term" value="F:histone deacetylase activity"/>
    <property type="evidence" value="ECO:0007669"/>
    <property type="project" value="TreeGrafter"/>
</dbReference>
<dbReference type="SUPFAM" id="SSF52768">
    <property type="entry name" value="Arginase/deacetylase"/>
    <property type="match status" value="1"/>
</dbReference>
<proteinExistence type="inferred from homology"/>
<accession>A0A0P1HQ57</accession>
<evidence type="ECO:0000256" key="4">
    <source>
        <dbReference type="ARBA" id="ARBA00022801"/>
    </source>
</evidence>
<dbReference type="InterPro" id="IPR023801">
    <property type="entry name" value="His_deacetylse_dom"/>
</dbReference>
<evidence type="ECO:0000259" key="6">
    <source>
        <dbReference type="PROSITE" id="PS51186"/>
    </source>
</evidence>
<name>A0A0P1HQ57_9RHOB</name>
<evidence type="ECO:0000256" key="2">
    <source>
        <dbReference type="ARBA" id="ARBA00005947"/>
    </source>
</evidence>
<dbReference type="CDD" id="cd04301">
    <property type="entry name" value="NAT_SF"/>
    <property type="match status" value="1"/>
</dbReference>
<reference evidence="7 8" key="1">
    <citation type="submission" date="2015-09" db="EMBL/GenBank/DDBJ databases">
        <authorList>
            <consortium name="Swine Surveillance"/>
        </authorList>
    </citation>
    <scope>NUCLEOTIDE SEQUENCE [LARGE SCALE GENOMIC DNA]</scope>
    <source>
        <strain evidence="7 8">CECT 8399</strain>
    </source>
</reference>
<dbReference type="Pfam" id="PF13508">
    <property type="entry name" value="Acetyltransf_7"/>
    <property type="match status" value="1"/>
</dbReference>
<dbReference type="SUPFAM" id="SSF55729">
    <property type="entry name" value="Acyl-CoA N-acyltransferases (Nat)"/>
    <property type="match status" value="2"/>
</dbReference>
<dbReference type="InterPro" id="IPR037138">
    <property type="entry name" value="His_deacetylse_dom_sf"/>
</dbReference>
<dbReference type="GO" id="GO:0016787">
    <property type="term" value="F:hydrolase activity"/>
    <property type="evidence" value="ECO:0007669"/>
    <property type="project" value="UniProtKB-KW"/>
</dbReference>
<dbReference type="InterPro" id="IPR000286">
    <property type="entry name" value="HDACs"/>
</dbReference>
<evidence type="ECO:0000313" key="7">
    <source>
        <dbReference type="EMBL" id="CUI02195.1"/>
    </source>
</evidence>
<dbReference type="RefSeq" id="WP_058288138.1">
    <property type="nucleotide sequence ID" value="NZ_CYSR01000040.1"/>
</dbReference>
<dbReference type="PANTHER" id="PTHR10625">
    <property type="entry name" value="HISTONE DEACETYLASE HDAC1-RELATED"/>
    <property type="match status" value="1"/>
</dbReference>
<dbReference type="GO" id="GO:0046872">
    <property type="term" value="F:metal ion binding"/>
    <property type="evidence" value="ECO:0007669"/>
    <property type="project" value="UniProtKB-KW"/>
</dbReference>
<dbReference type="CDD" id="cd10001">
    <property type="entry name" value="HDAC_classII_APAH"/>
    <property type="match status" value="1"/>
</dbReference>
<dbReference type="PRINTS" id="PR01270">
    <property type="entry name" value="HDASUPER"/>
</dbReference>
<keyword evidence="4 7" id="KW-0378">Hydrolase</keyword>
<evidence type="ECO:0000313" key="8">
    <source>
        <dbReference type="Proteomes" id="UP000051326"/>
    </source>
</evidence>
<keyword evidence="3" id="KW-0479">Metal-binding</keyword>
<dbReference type="GO" id="GO:0016747">
    <property type="term" value="F:acyltransferase activity, transferring groups other than amino-acyl groups"/>
    <property type="evidence" value="ECO:0007669"/>
    <property type="project" value="InterPro"/>
</dbReference>
<dbReference type="Gene3D" id="3.40.800.20">
    <property type="entry name" value="Histone deacetylase domain"/>
    <property type="match status" value="1"/>
</dbReference>
<keyword evidence="5" id="KW-0862">Zinc</keyword>
<organism evidence="7 8">
    <name type="scientific">Leisingera aquaemixtae</name>
    <dbReference type="NCBI Taxonomy" id="1396826"/>
    <lineage>
        <taxon>Bacteria</taxon>
        <taxon>Pseudomonadati</taxon>
        <taxon>Pseudomonadota</taxon>
        <taxon>Alphaproteobacteria</taxon>
        <taxon>Rhodobacterales</taxon>
        <taxon>Roseobacteraceae</taxon>
        <taxon>Leisingera</taxon>
    </lineage>
</organism>
<feature type="domain" description="N-acetyltransferase" evidence="6">
    <location>
        <begin position="596"/>
        <end position="749"/>
    </location>
</feature>
<evidence type="ECO:0000256" key="5">
    <source>
        <dbReference type="ARBA" id="ARBA00022833"/>
    </source>
</evidence>
<evidence type="ECO:0000256" key="1">
    <source>
        <dbReference type="ARBA" id="ARBA00001947"/>
    </source>
</evidence>
<dbReference type="Gene3D" id="3.40.630.30">
    <property type="match status" value="2"/>
</dbReference>
<dbReference type="EMBL" id="CYSR01000040">
    <property type="protein sequence ID" value="CUI02195.1"/>
    <property type="molecule type" value="Genomic_DNA"/>
</dbReference>
<sequence>MFRIRKIADAHASASQAAIGKALAILRAQFPGKRSADIDALPEHLNNPFAKRFIPSLFVAENGRGDVRGTALLLFDPELDFAFLDILAATPVEAAGSGTGGALYQRIRQEAAALGAAGLYFECLPDNPESVHDSAALAQNAARLKFYERYGARPITGTSYELPLSPEDTDMPHLVFDGLGQFDLPQAERLKEIFRAILERKYADLCPPEYVRKVVASAISGGYGLRPPRYAARAVSMPPPTGLQIPMVINDRHDIHHVHTRGYVESPVRIAAVTAALDATGLFARLPPRHFPDRWIKAAHDPKLVEYLRSACAEAPEKGAVYPYVFPVRNSARRPRERTVLAGYWCIDTFTPINRNAWPAARRAVDCTLTAAEEVLNGAPAAYALVRPPGHHAEYKTFGGFCYLSNAAIAANFLSRHGRVAMLDIDYHHGNGQQDIFYTRADVLTVSIHGDPSFAYPYFTGFRDETGQGSGAGYNLNLPLAEQATPGDFHTALQKALARIAEHDPGFLVLCLGFDTGRGDPTGTWKLRPQDFRQTGACIGRQPFPILVVQEGGYLVRTLGDNAAAFFSGLAEGIAQRPKPAASPRPAPSPKRRWRKTLRAGDAARITQLVAETGKFSTEEIEIAGELAQERLSAGAASGYHFLLAESGTRLQGYACFGPVPGSDHSWDLYWIAVDPSHQGTGLGRLLMQRSEAAIRQAQGRKVYIDTSSSPPYAATRRFYERMGYVICAEFPDFYRDGDGKSVYEKTLDR</sequence>
<evidence type="ECO:0000256" key="3">
    <source>
        <dbReference type="ARBA" id="ARBA00022723"/>
    </source>
</evidence>
<gene>
    <name evidence="7" type="primary">aphA</name>
    <name evidence="7" type="ORF">PHA8399_04359</name>
</gene>
<protein>
    <submittedName>
        <fullName evidence="7">Acetylpolyamine aminohydrolase</fullName>
    </submittedName>
</protein>
<comment type="similarity">
    <text evidence="2">Belongs to the histone deacetylase family.</text>
</comment>